<dbReference type="AlphaFoldDB" id="A0A1F6XSZ9"/>
<protein>
    <submittedName>
        <fullName evidence="2">Uncharacterized protein</fullName>
    </submittedName>
</protein>
<proteinExistence type="predicted"/>
<accession>A0A1F6XSZ9</accession>
<feature type="region of interest" description="Disordered" evidence="1">
    <location>
        <begin position="116"/>
        <end position="150"/>
    </location>
</feature>
<gene>
    <name evidence="2" type="ORF">A3I25_02345</name>
</gene>
<dbReference type="EMBL" id="MFVN01000015">
    <property type="protein sequence ID" value="OGI97280.1"/>
    <property type="molecule type" value="Genomic_DNA"/>
</dbReference>
<feature type="region of interest" description="Disordered" evidence="1">
    <location>
        <begin position="164"/>
        <end position="189"/>
    </location>
</feature>
<reference evidence="2 3" key="1">
    <citation type="journal article" date="2016" name="Nat. Commun.">
        <title>Thousands of microbial genomes shed light on interconnected biogeochemical processes in an aquifer system.</title>
        <authorList>
            <person name="Anantharaman K."/>
            <person name="Brown C.T."/>
            <person name="Hug L.A."/>
            <person name="Sharon I."/>
            <person name="Castelle C.J."/>
            <person name="Probst A.J."/>
            <person name="Thomas B.C."/>
            <person name="Singh A."/>
            <person name="Wilkins M.J."/>
            <person name="Karaoz U."/>
            <person name="Brodie E.L."/>
            <person name="Williams K.H."/>
            <person name="Hubbard S.S."/>
            <person name="Banfield J.F."/>
        </authorList>
    </citation>
    <scope>NUCLEOTIDE SEQUENCE [LARGE SCALE GENOMIC DNA]</scope>
</reference>
<comment type="caution">
    <text evidence="2">The sequence shown here is derived from an EMBL/GenBank/DDBJ whole genome shotgun (WGS) entry which is preliminary data.</text>
</comment>
<sequence length="189" mass="21115">MDEKILAAMKERYEVLPKEVQKAIMSSDYQNTLIELGKKHNLNIEQLGILERETTMVLFGVIKTSEYAGELTRELNIGGERTNKLVADVNEKVFLPIRESLKIMFEEDLPAQAGLPANQRSDLKNPQGPTLGSVIIRPQAPPPAIPPERKIELTPKLVEDKMTSAFKIPKTETDHTLGGGPDPYREAIE</sequence>
<evidence type="ECO:0000256" key="1">
    <source>
        <dbReference type="SAM" id="MobiDB-lite"/>
    </source>
</evidence>
<evidence type="ECO:0000313" key="3">
    <source>
        <dbReference type="Proteomes" id="UP000177195"/>
    </source>
</evidence>
<name>A0A1F6XSZ9_9BACT</name>
<organism evidence="2 3">
    <name type="scientific">Candidatus Nomurabacteria bacterium RIFCSPLOWO2_02_FULL_42_17</name>
    <dbReference type="NCBI Taxonomy" id="1801789"/>
    <lineage>
        <taxon>Bacteria</taxon>
        <taxon>Candidatus Nomuraibacteriota</taxon>
    </lineage>
</organism>
<dbReference type="Proteomes" id="UP000177195">
    <property type="component" value="Unassembled WGS sequence"/>
</dbReference>
<evidence type="ECO:0000313" key="2">
    <source>
        <dbReference type="EMBL" id="OGI97280.1"/>
    </source>
</evidence>